<feature type="non-terminal residue" evidence="2">
    <location>
        <position position="155"/>
    </location>
</feature>
<organism evidence="2">
    <name type="scientific">Salmonella enterica subsp. enterica serovar Panama</name>
    <dbReference type="NCBI Taxonomy" id="29472"/>
    <lineage>
        <taxon>Bacteria</taxon>
        <taxon>Pseudomonadati</taxon>
        <taxon>Pseudomonadota</taxon>
        <taxon>Gammaproteobacteria</taxon>
        <taxon>Enterobacterales</taxon>
        <taxon>Enterobacteriaceae</taxon>
        <taxon>Salmonella</taxon>
    </lineage>
</organism>
<comment type="caution">
    <text evidence="2">The sequence shown here is derived from an EMBL/GenBank/DDBJ whole genome shotgun (WGS) entry which is preliminary data.</text>
</comment>
<feature type="transmembrane region" description="Helical" evidence="1">
    <location>
        <begin position="22"/>
        <end position="47"/>
    </location>
</feature>
<evidence type="ECO:0000313" key="2">
    <source>
        <dbReference type="EMBL" id="EBR8436728.1"/>
    </source>
</evidence>
<sequence>MSTGFSAGGAPPHPTVSVFRPALFLVIVALSFLGAVIGIQIIVTLGVSANTSVIGAVLAILLSRIPGTVFSTFRFVDAQNLVQTAISAATFAAANGLLISIGVPWVLGMHELIWPMLAGSSLALVIDGTILYGVFNSRAFPANGSWPAGVAMAEA</sequence>
<keyword evidence="1" id="KW-1133">Transmembrane helix</keyword>
<feature type="transmembrane region" description="Helical" evidence="1">
    <location>
        <begin position="113"/>
        <end position="135"/>
    </location>
</feature>
<evidence type="ECO:0000256" key="1">
    <source>
        <dbReference type="SAM" id="Phobius"/>
    </source>
</evidence>
<reference evidence="2" key="1">
    <citation type="submission" date="2018-06" db="EMBL/GenBank/DDBJ databases">
        <authorList>
            <person name="Ashton P.M."/>
            <person name="Dallman T."/>
            <person name="Nair S."/>
            <person name="De Pinna E."/>
            <person name="Peters T."/>
            <person name="Grant K."/>
        </authorList>
    </citation>
    <scope>NUCLEOTIDE SEQUENCE [LARGE SCALE GENOMIC DNA]</scope>
    <source>
        <strain evidence="2">449454</strain>
    </source>
</reference>
<dbReference type="AlphaFoldDB" id="A0A5U8JJW8"/>
<feature type="transmembrane region" description="Helical" evidence="1">
    <location>
        <begin position="85"/>
        <end position="107"/>
    </location>
</feature>
<keyword evidence="1" id="KW-0472">Membrane</keyword>
<dbReference type="EMBL" id="AAGTPA010000094">
    <property type="protein sequence ID" value="EBR8436728.1"/>
    <property type="molecule type" value="Genomic_DNA"/>
</dbReference>
<protein>
    <submittedName>
        <fullName evidence="2">OPT family oligopeptide transporter</fullName>
    </submittedName>
</protein>
<dbReference type="Proteomes" id="UP000839597">
    <property type="component" value="Unassembled WGS sequence"/>
</dbReference>
<feature type="transmembrane region" description="Helical" evidence="1">
    <location>
        <begin position="53"/>
        <end position="73"/>
    </location>
</feature>
<name>A0A5U8JJW8_SALET</name>
<proteinExistence type="predicted"/>
<accession>A0A5U8JJW8</accession>
<keyword evidence="1" id="KW-0812">Transmembrane</keyword>
<gene>
    <name evidence="2" type="ORF">DOI44_28080</name>
</gene>